<protein>
    <recommendedName>
        <fullName evidence="8">FAD/NAD(P)-binding domain-containing protein</fullName>
    </recommendedName>
</protein>
<keyword evidence="3" id="KW-0274">FAD</keyword>
<dbReference type="InterPro" id="IPR020946">
    <property type="entry name" value="Flavin_mOase-like"/>
</dbReference>
<dbReference type="SUPFAM" id="SSF51905">
    <property type="entry name" value="FAD/NAD(P)-binding domain"/>
    <property type="match status" value="1"/>
</dbReference>
<evidence type="ECO:0008006" key="8">
    <source>
        <dbReference type="Google" id="ProtNLM"/>
    </source>
</evidence>
<name>A0ABY7D5H0_9BASI</name>
<evidence type="ECO:0000256" key="1">
    <source>
        <dbReference type="ARBA" id="ARBA00009183"/>
    </source>
</evidence>
<keyword evidence="5" id="KW-0812">Transmembrane</keyword>
<dbReference type="GeneID" id="77803695"/>
<dbReference type="EMBL" id="CP110434">
    <property type="protein sequence ID" value="WAQ91235.1"/>
    <property type="molecule type" value="Genomic_DNA"/>
</dbReference>
<feature type="transmembrane region" description="Helical" evidence="5">
    <location>
        <begin position="147"/>
        <end position="168"/>
    </location>
</feature>
<keyword evidence="2" id="KW-0285">Flavoprotein</keyword>
<keyword evidence="4" id="KW-0560">Oxidoreductase</keyword>
<dbReference type="InterPro" id="IPR050346">
    <property type="entry name" value="FMO-like"/>
</dbReference>
<gene>
    <name evidence="6" type="ORF">PtA15_14A117</name>
</gene>
<keyword evidence="7" id="KW-1185">Reference proteome</keyword>
<evidence type="ECO:0000256" key="3">
    <source>
        <dbReference type="ARBA" id="ARBA00022827"/>
    </source>
</evidence>
<evidence type="ECO:0000256" key="2">
    <source>
        <dbReference type="ARBA" id="ARBA00022630"/>
    </source>
</evidence>
<comment type="similarity">
    <text evidence="1">Belongs to the FMO family.</text>
</comment>
<sequence>MSQSALSGRVRPELLTFKLHWLQQAHSLLSSYMPGSARFLVSFFTCLLRRRLHSNIMGDQIPHVPGTTPTGNSGLVGFLPLDRSLSSPSSMLSEQTTARSSSASLFSLSSPRSTLSTISDHSDQAPSAASSSPSVLKDAVLGPLGHLLANLWAVIYGLIQTVIIYLFAPSTDAITLEPSPNPLGRIAIVGAGITGISTAAHFLAHGFEVVIFEQSPTIGGIWSRVNSTSSLQLDSLMYRFHPSVRWSNQFPVRKGEILSELQKIWNSYRLNSRTRFNFTVQQVTRQQASDDQPSKWTINNGVDGVFDGIVVAVGTCGPPERINFQGREGFQGKMIHSSELDQIEWPGKRVVVLGGGASAVEALELAVQSGCSTPAVLVTRTDKWFIPRNVIIGTLLAMNPFGIPCFIDQIAEKAIRAYHYGADLQWMSPAAYNGKPAGRLYSKTPIVNGEFLKLVRENRADYVRAKIDRISPQGVEVQRFGLDQSEIVPADVIVEATGYKRPYLGFLPTQKLFRGDKTPGQYAPPNLFLQHFSANDWSCLMTNAGYYEGLGTVGHNHIGILARMMMMFMLDNKTAPSTSEMHAWVDRIVKLKGSLTFFTYSEQSLWLATFLISNPRRWSWLPFVGMGWGGVGTHKIKTS</sequence>
<dbReference type="PRINTS" id="PR00419">
    <property type="entry name" value="ADXRDTASE"/>
</dbReference>
<reference evidence="6" key="1">
    <citation type="submission" date="2022-10" db="EMBL/GenBank/DDBJ databases">
        <title>Puccinia triticina Genome sequencing and assembly.</title>
        <authorList>
            <person name="Li C."/>
        </authorList>
    </citation>
    <scope>NUCLEOTIDE SEQUENCE</scope>
    <source>
        <strain evidence="6">Pt15</strain>
    </source>
</reference>
<dbReference type="InterPro" id="IPR036188">
    <property type="entry name" value="FAD/NAD-bd_sf"/>
</dbReference>
<dbReference type="Pfam" id="PF00743">
    <property type="entry name" value="FMO-like"/>
    <property type="match status" value="1"/>
</dbReference>
<proteinExistence type="inferred from homology"/>
<accession>A0ABY7D5H0</accession>
<dbReference type="Proteomes" id="UP001164743">
    <property type="component" value="Chromosome 14A"/>
</dbReference>
<dbReference type="Gene3D" id="3.50.50.60">
    <property type="entry name" value="FAD/NAD(P)-binding domain"/>
    <property type="match status" value="1"/>
</dbReference>
<keyword evidence="5" id="KW-1133">Transmembrane helix</keyword>
<evidence type="ECO:0000313" key="6">
    <source>
        <dbReference type="EMBL" id="WAQ91235.1"/>
    </source>
</evidence>
<evidence type="ECO:0000256" key="4">
    <source>
        <dbReference type="ARBA" id="ARBA00023002"/>
    </source>
</evidence>
<dbReference type="PANTHER" id="PTHR23023">
    <property type="entry name" value="DIMETHYLANILINE MONOOXYGENASE"/>
    <property type="match status" value="1"/>
</dbReference>
<organism evidence="6 7">
    <name type="scientific">Puccinia triticina</name>
    <dbReference type="NCBI Taxonomy" id="208348"/>
    <lineage>
        <taxon>Eukaryota</taxon>
        <taxon>Fungi</taxon>
        <taxon>Dikarya</taxon>
        <taxon>Basidiomycota</taxon>
        <taxon>Pucciniomycotina</taxon>
        <taxon>Pucciniomycetes</taxon>
        <taxon>Pucciniales</taxon>
        <taxon>Pucciniaceae</taxon>
        <taxon>Puccinia</taxon>
    </lineage>
</organism>
<evidence type="ECO:0000256" key="5">
    <source>
        <dbReference type="SAM" id="Phobius"/>
    </source>
</evidence>
<dbReference type="RefSeq" id="XP_053026790.1">
    <property type="nucleotide sequence ID" value="XM_053162800.1"/>
</dbReference>
<evidence type="ECO:0000313" key="7">
    <source>
        <dbReference type="Proteomes" id="UP001164743"/>
    </source>
</evidence>
<keyword evidence="5" id="KW-0472">Membrane</keyword>